<proteinExistence type="predicted"/>
<evidence type="ECO:0000313" key="2">
    <source>
        <dbReference type="EMBL" id="GAA4284098.1"/>
    </source>
</evidence>
<organism evidence="2 3">
    <name type="scientific">Brevibacterium daeguense</name>
    <dbReference type="NCBI Taxonomy" id="909936"/>
    <lineage>
        <taxon>Bacteria</taxon>
        <taxon>Bacillati</taxon>
        <taxon>Actinomycetota</taxon>
        <taxon>Actinomycetes</taxon>
        <taxon>Micrococcales</taxon>
        <taxon>Brevibacteriaceae</taxon>
        <taxon>Brevibacterium</taxon>
    </lineage>
</organism>
<reference evidence="3" key="1">
    <citation type="journal article" date="2019" name="Int. J. Syst. Evol. Microbiol.">
        <title>The Global Catalogue of Microorganisms (GCM) 10K type strain sequencing project: providing services to taxonomists for standard genome sequencing and annotation.</title>
        <authorList>
            <consortium name="The Broad Institute Genomics Platform"/>
            <consortium name="The Broad Institute Genome Sequencing Center for Infectious Disease"/>
            <person name="Wu L."/>
            <person name="Ma J."/>
        </authorList>
    </citation>
    <scope>NUCLEOTIDE SEQUENCE [LARGE SCALE GENOMIC DNA]</scope>
    <source>
        <strain evidence="3">JCM 17458</strain>
    </source>
</reference>
<evidence type="ECO:0000259" key="1">
    <source>
        <dbReference type="SMART" id="SM00849"/>
    </source>
</evidence>
<dbReference type="Proteomes" id="UP001501586">
    <property type="component" value="Unassembled WGS sequence"/>
</dbReference>
<dbReference type="Gene3D" id="3.60.15.10">
    <property type="entry name" value="Ribonuclease Z/Hydroxyacylglutathione hydrolase-like"/>
    <property type="match status" value="1"/>
</dbReference>
<name>A0ABP8EJG6_9MICO</name>
<dbReference type="EMBL" id="BAABAZ010000005">
    <property type="protein sequence ID" value="GAA4284098.1"/>
    <property type="molecule type" value="Genomic_DNA"/>
</dbReference>
<comment type="caution">
    <text evidence="2">The sequence shown here is derived from an EMBL/GenBank/DDBJ whole genome shotgun (WGS) entry which is preliminary data.</text>
</comment>
<evidence type="ECO:0000313" key="3">
    <source>
        <dbReference type="Proteomes" id="UP001501586"/>
    </source>
</evidence>
<dbReference type="InterPro" id="IPR051453">
    <property type="entry name" value="MBL_Glyoxalase_II"/>
</dbReference>
<dbReference type="PANTHER" id="PTHR46233">
    <property type="entry name" value="HYDROXYACYLGLUTATHIONE HYDROLASE GLOC"/>
    <property type="match status" value="1"/>
</dbReference>
<dbReference type="CDD" id="cd06262">
    <property type="entry name" value="metallo-hydrolase-like_MBL-fold"/>
    <property type="match status" value="1"/>
</dbReference>
<dbReference type="InterPro" id="IPR036866">
    <property type="entry name" value="RibonucZ/Hydroxyglut_hydro"/>
</dbReference>
<gene>
    <name evidence="2" type="ORF">GCM10022261_16290</name>
</gene>
<dbReference type="Pfam" id="PF00753">
    <property type="entry name" value="Lactamase_B"/>
    <property type="match status" value="1"/>
</dbReference>
<dbReference type="PANTHER" id="PTHR46233:SF1">
    <property type="entry name" value="CONSERVED PROTEIN"/>
    <property type="match status" value="1"/>
</dbReference>
<protein>
    <submittedName>
        <fullName evidence="2">MBL fold metallo-hydrolase</fullName>
    </submittedName>
</protein>
<dbReference type="SUPFAM" id="SSF56281">
    <property type="entry name" value="Metallo-hydrolase/oxidoreductase"/>
    <property type="match status" value="1"/>
</dbReference>
<keyword evidence="3" id="KW-1185">Reference proteome</keyword>
<sequence length="218" mass="23303">MEPLVLDTVVVRSISVSEMANNVYLLTSRTSGDQVLIDAADDAAAIEELLRAGAADTDAPTKLTHVLTTHQHWDHVRALAEVSGRHAAATVAGSIDAPAIPEQEGGAPITRPVEHGDFLYFDGFVLECVHLRGHTPGSIAYVLRDASGTTVIFSGDSLFPGGPGKTWSSEDFQSLMSDLQERVFDEFGDETLVLPGHGASTTLGAERPQIPEWSARGW</sequence>
<accession>A0ABP8EJG6</accession>
<feature type="domain" description="Metallo-beta-lactamase" evidence="1">
    <location>
        <begin position="20"/>
        <end position="197"/>
    </location>
</feature>
<dbReference type="InterPro" id="IPR001279">
    <property type="entry name" value="Metallo-B-lactamas"/>
</dbReference>
<dbReference type="RefSeq" id="WP_236864215.1">
    <property type="nucleotide sequence ID" value="NZ_BAABAZ010000005.1"/>
</dbReference>
<dbReference type="SMART" id="SM00849">
    <property type="entry name" value="Lactamase_B"/>
    <property type="match status" value="1"/>
</dbReference>